<evidence type="ECO:0000256" key="8">
    <source>
        <dbReference type="SAM" id="MobiDB-lite"/>
    </source>
</evidence>
<dbReference type="Gene3D" id="2.150.10.10">
    <property type="entry name" value="Serralysin-like metalloprotease, C-terminal"/>
    <property type="match status" value="4"/>
</dbReference>
<comment type="subcellular location">
    <subcellularLocation>
        <location evidence="1">Membrane</location>
    </subcellularLocation>
    <subcellularLocation>
        <location evidence="2">Secreted</location>
    </subcellularLocation>
</comment>
<feature type="region of interest" description="Disordered" evidence="8">
    <location>
        <begin position="618"/>
        <end position="641"/>
    </location>
</feature>
<protein>
    <submittedName>
        <fullName evidence="9">Ca2+-binding protein, RTX toxin-related</fullName>
    </submittedName>
</protein>
<keyword evidence="5" id="KW-0677">Repeat</keyword>
<dbReference type="InterPro" id="IPR001343">
    <property type="entry name" value="Hemolysn_Ca-bd"/>
</dbReference>
<proteinExistence type="predicted"/>
<evidence type="ECO:0000256" key="7">
    <source>
        <dbReference type="ARBA" id="ARBA00023136"/>
    </source>
</evidence>
<dbReference type="RefSeq" id="WP_090875014.1">
    <property type="nucleotide sequence ID" value="NZ_FMXQ01000002.1"/>
</dbReference>
<keyword evidence="10" id="KW-1185">Reference proteome</keyword>
<evidence type="ECO:0000256" key="5">
    <source>
        <dbReference type="ARBA" id="ARBA00022737"/>
    </source>
</evidence>
<dbReference type="InterPro" id="IPR018511">
    <property type="entry name" value="Hemolysin-typ_Ca-bd_CS"/>
</dbReference>
<dbReference type="EMBL" id="FMXQ01000002">
    <property type="protein sequence ID" value="SDB11920.1"/>
    <property type="molecule type" value="Genomic_DNA"/>
</dbReference>
<dbReference type="OrthoDB" id="6756629at2"/>
<evidence type="ECO:0000256" key="2">
    <source>
        <dbReference type="ARBA" id="ARBA00004613"/>
    </source>
</evidence>
<dbReference type="Proteomes" id="UP000199071">
    <property type="component" value="Unassembled WGS sequence"/>
</dbReference>
<dbReference type="GO" id="GO:0016020">
    <property type="term" value="C:membrane"/>
    <property type="evidence" value="ECO:0007669"/>
    <property type="project" value="UniProtKB-SubCell"/>
</dbReference>
<evidence type="ECO:0000313" key="10">
    <source>
        <dbReference type="Proteomes" id="UP000199071"/>
    </source>
</evidence>
<dbReference type="InterPro" id="IPR011049">
    <property type="entry name" value="Serralysin-like_metalloprot_C"/>
</dbReference>
<keyword evidence="6" id="KW-0843">Virulence</keyword>
<dbReference type="Pfam" id="PF00353">
    <property type="entry name" value="HemolysinCabind"/>
    <property type="match status" value="8"/>
</dbReference>
<dbReference type="GO" id="GO:0005576">
    <property type="term" value="C:extracellular region"/>
    <property type="evidence" value="ECO:0007669"/>
    <property type="project" value="UniProtKB-SubCell"/>
</dbReference>
<keyword evidence="7" id="KW-0472">Membrane</keyword>
<accession>A0A1G6AU66</accession>
<dbReference type="AlphaFoldDB" id="A0A1G6AU66"/>
<evidence type="ECO:0000256" key="4">
    <source>
        <dbReference type="ARBA" id="ARBA00022656"/>
    </source>
</evidence>
<evidence type="ECO:0000256" key="1">
    <source>
        <dbReference type="ARBA" id="ARBA00004370"/>
    </source>
</evidence>
<dbReference type="PRINTS" id="PR01488">
    <property type="entry name" value="RTXTOXINA"/>
</dbReference>
<dbReference type="InterPro" id="IPR003995">
    <property type="entry name" value="RTX_toxin_determinant-A"/>
</dbReference>
<dbReference type="SUPFAM" id="SSF51120">
    <property type="entry name" value="beta-Roll"/>
    <property type="match status" value="4"/>
</dbReference>
<dbReference type="PRINTS" id="PR00313">
    <property type="entry name" value="CABNDNGRPT"/>
</dbReference>
<reference evidence="9 10" key="1">
    <citation type="submission" date="2016-10" db="EMBL/GenBank/DDBJ databases">
        <authorList>
            <person name="de Groot N.N."/>
        </authorList>
    </citation>
    <scope>NUCLEOTIDE SEQUENCE [LARGE SCALE GENOMIC DNA]</scope>
    <source>
        <strain evidence="9 10">ATCC 35022</strain>
    </source>
</reference>
<dbReference type="InterPro" id="IPR050557">
    <property type="entry name" value="RTX_toxin/Mannuronan_C5-epim"/>
</dbReference>
<evidence type="ECO:0000313" key="9">
    <source>
        <dbReference type="EMBL" id="SDB11920.1"/>
    </source>
</evidence>
<keyword evidence="3" id="KW-0964">Secreted</keyword>
<dbReference type="PANTHER" id="PTHR38340:SF1">
    <property type="entry name" value="S-LAYER PROTEIN"/>
    <property type="match status" value="1"/>
</dbReference>
<evidence type="ECO:0000256" key="6">
    <source>
        <dbReference type="ARBA" id="ARBA00023026"/>
    </source>
</evidence>
<dbReference type="PANTHER" id="PTHR38340">
    <property type="entry name" value="S-LAYER PROTEIN"/>
    <property type="match status" value="1"/>
</dbReference>
<sequence length="760" mass="76682">MADITFTSSLAVNPGLEDVLDPAGVLDAVDATTFRIVNDTGGPWDGFVFEFTGSGFTYDGGNEPTAGTITGATLYQADGTTVVATIAGSIGTSSLSNIWSVLAADGSVDALDDLLASVDTYTGGASADHITVFGNSAGDTVFGGGGDDVITARRNSTLVGDGGSDTFHITRNGEYTIAGSAEDGSGGGGETNTVVFQNFSQILAITDIAAVEFSGANSKSVYLAVDDVGEGLLSETLSVKGSNAGTDELRFEEANSAAVTLDLSGWTFTDWERTNQRVLITTSNEVFADDVVGSSGSDYIFTYDGDDVLSGGAGVDYLYGGLGADILRGGAGNDFLYADADDTVIDGGADTDLLSLDLSTLTQAITIDSKLGTGILADTTVIFVGIEGLSSFTGGAGNDVIEAGEGNGTIYGGDGADTIDGEAGSDILYGGGGNDELFSRLGDGPASGYQEALDGGAGTDFAFVNRSDKTRSLTLDLADSTVSTSLGDGTTIVNIERIEFRSGSGNDNLTGGDLGDIILGNGGRDLISGRAGNDTLAGGDGLDIIDGGIGNDDIDGGDGIDFLSGDAGNDALDGGAGADLLDGGAGNDTLNGGSNGDNLGGGSGNDILNGNGGADIVDGGAGNDTIQGGSGRDTIDGEGGNDIINGGRGRDSLTGGDGADIFVFDEAAKKSNRDSIEDFVVNVDTIQLDNAIFTKLKAGALKKKTFEVGSEADDRKDRIIYDKDTGDLYYDKNGSKSGGTTKIADLDEGLKLTASDFFVI</sequence>
<name>A0A1G6AU66_9HYPH</name>
<keyword evidence="4" id="KW-0800">Toxin</keyword>
<organism evidence="9 10">
    <name type="scientific">Bauldia litoralis</name>
    <dbReference type="NCBI Taxonomy" id="665467"/>
    <lineage>
        <taxon>Bacteria</taxon>
        <taxon>Pseudomonadati</taxon>
        <taxon>Pseudomonadota</taxon>
        <taxon>Alphaproteobacteria</taxon>
        <taxon>Hyphomicrobiales</taxon>
        <taxon>Kaistiaceae</taxon>
        <taxon>Bauldia</taxon>
    </lineage>
</organism>
<gene>
    <name evidence="9" type="ORF">SAMN02982931_00869</name>
</gene>
<dbReference type="PROSITE" id="PS00330">
    <property type="entry name" value="HEMOLYSIN_CALCIUM"/>
    <property type="match status" value="6"/>
</dbReference>
<dbReference type="STRING" id="665467.SAMN02982931_00869"/>
<evidence type="ECO:0000256" key="3">
    <source>
        <dbReference type="ARBA" id="ARBA00022525"/>
    </source>
</evidence>
<dbReference type="GO" id="GO:0005509">
    <property type="term" value="F:calcium ion binding"/>
    <property type="evidence" value="ECO:0007669"/>
    <property type="project" value="InterPro"/>
</dbReference>
<dbReference type="GO" id="GO:0090729">
    <property type="term" value="F:toxin activity"/>
    <property type="evidence" value="ECO:0007669"/>
    <property type="project" value="UniProtKB-KW"/>
</dbReference>